<reference evidence="4" key="1">
    <citation type="journal article" date="2011" name="BMC Genomics">
        <title>Complete genome sequence of the filamentous anoxygenic phototrophic bacterium Chloroflexus aurantiacus.</title>
        <authorList>
            <person name="Tang K.H."/>
            <person name="Barry K."/>
            <person name="Chertkov O."/>
            <person name="Dalin E."/>
            <person name="Han C.S."/>
            <person name="Hauser L.J."/>
            <person name="Honchak B.M."/>
            <person name="Karbach L.E."/>
            <person name="Land M.L."/>
            <person name="Lapidus A."/>
            <person name="Larimer F.W."/>
            <person name="Mikhailova N."/>
            <person name="Pitluck S."/>
            <person name="Pierson B.K."/>
            <person name="Blankenship R.E."/>
        </authorList>
    </citation>
    <scope>NUCLEOTIDE SEQUENCE [LARGE SCALE GENOMIC DNA]</scope>
    <source>
        <strain evidence="4">ATCC 29366 / DSM 635 / J-10-fl</strain>
    </source>
</reference>
<dbReference type="Pfam" id="PF03966">
    <property type="entry name" value="Trm112p"/>
    <property type="match status" value="1"/>
</dbReference>
<dbReference type="SUPFAM" id="SSF53335">
    <property type="entry name" value="S-adenosyl-L-methionine-dependent methyltransferases"/>
    <property type="match status" value="1"/>
</dbReference>
<dbReference type="SUPFAM" id="SSF158997">
    <property type="entry name" value="Trm112p-like"/>
    <property type="match status" value="1"/>
</dbReference>
<dbReference type="Gene3D" id="2.20.25.10">
    <property type="match status" value="1"/>
</dbReference>
<dbReference type="Proteomes" id="UP000002008">
    <property type="component" value="Chromosome"/>
</dbReference>
<dbReference type="EMBL" id="CP000909">
    <property type="protein sequence ID" value="ABY36439.1"/>
    <property type="molecule type" value="Genomic_DNA"/>
</dbReference>
<dbReference type="Pfam" id="PF08241">
    <property type="entry name" value="Methyltransf_11"/>
    <property type="match status" value="1"/>
</dbReference>
<sequence length="355" mass="40017">MLLKLLHYLRCPQCRSQLSLSEATVGDWVEQGQLLCTQCRRTYAITKGIAYLYVENEEWKQLAAEAAGWVQMAKDAGCYDQTGIDIDFRLPYVPIPPWIDIARAFDIVLNIVRPRPGAMVVDIGAGRGWAAKQFAIRGCHAVAVEINDDDQIGLGRSLALMQHANVQYDLLIASSQRLPLADESFDIVFASAALHHSSCLATLLSEAARVLRRGGKLIAIHEPCIADHVTPEQDAPNIAQETAYNIHESRPKLDDYRHALRHAGLQELALFNHELYGTSIEDMQQWAANHWLSLLTADQIAMLRRKRTPTLWRTIRILRSRLQQLPDTTLVPPQDWMDQYYRHVGGSLTIIAQKP</sequence>
<dbReference type="STRING" id="324602.Caur_3251"/>
<keyword evidence="3" id="KW-0489">Methyltransferase</keyword>
<protein>
    <submittedName>
        <fullName evidence="3">Methyltransferase type 11</fullName>
    </submittedName>
</protein>
<evidence type="ECO:0000313" key="4">
    <source>
        <dbReference type="Proteomes" id="UP000002008"/>
    </source>
</evidence>
<dbReference type="SMR" id="A9WIY0"/>
<dbReference type="PANTHER" id="PTHR44068">
    <property type="entry name" value="ZGC:194242"/>
    <property type="match status" value="1"/>
</dbReference>
<dbReference type="InParanoid" id="A9WIY0"/>
<dbReference type="EnsemblBacteria" id="ABY36439">
    <property type="protein sequence ID" value="ABY36439"/>
    <property type="gene ID" value="Caur_3251"/>
</dbReference>
<keyword evidence="1" id="KW-0808">Transferase</keyword>
<organism evidence="3 4">
    <name type="scientific">Chloroflexus aurantiacus (strain ATCC 29366 / DSM 635 / J-10-fl)</name>
    <dbReference type="NCBI Taxonomy" id="324602"/>
    <lineage>
        <taxon>Bacteria</taxon>
        <taxon>Bacillati</taxon>
        <taxon>Chloroflexota</taxon>
        <taxon>Chloroflexia</taxon>
        <taxon>Chloroflexales</taxon>
        <taxon>Chloroflexineae</taxon>
        <taxon>Chloroflexaceae</taxon>
        <taxon>Chloroflexus</taxon>
    </lineage>
</organism>
<gene>
    <name evidence="3" type="ordered locus">Caur_3251</name>
</gene>
<dbReference type="CDD" id="cd02440">
    <property type="entry name" value="AdoMet_MTases"/>
    <property type="match status" value="1"/>
</dbReference>
<accession>A9WIY0</accession>
<evidence type="ECO:0000256" key="1">
    <source>
        <dbReference type="ARBA" id="ARBA00022679"/>
    </source>
</evidence>
<feature type="domain" description="Methyltransferase type 11" evidence="2">
    <location>
        <begin position="121"/>
        <end position="218"/>
    </location>
</feature>
<dbReference type="GO" id="GO:0008757">
    <property type="term" value="F:S-adenosylmethionine-dependent methyltransferase activity"/>
    <property type="evidence" value="ECO:0007669"/>
    <property type="project" value="InterPro"/>
</dbReference>
<name>A9WIY0_CHLAA</name>
<dbReference type="RefSeq" id="WP_012259092.1">
    <property type="nucleotide sequence ID" value="NC_010175.1"/>
</dbReference>
<dbReference type="InterPro" id="IPR029063">
    <property type="entry name" value="SAM-dependent_MTases_sf"/>
</dbReference>
<dbReference type="PATRIC" id="fig|324602.8.peg.3670"/>
<dbReference type="Gene3D" id="3.40.50.150">
    <property type="entry name" value="Vaccinia Virus protein VP39"/>
    <property type="match status" value="1"/>
</dbReference>
<dbReference type="GO" id="GO:0032259">
    <property type="term" value="P:methylation"/>
    <property type="evidence" value="ECO:0007669"/>
    <property type="project" value="UniProtKB-KW"/>
</dbReference>
<dbReference type="KEGG" id="cau:Caur_3251"/>
<dbReference type="InterPro" id="IPR050447">
    <property type="entry name" value="Erg6_SMT_methyltransf"/>
</dbReference>
<dbReference type="InterPro" id="IPR013216">
    <property type="entry name" value="Methyltransf_11"/>
</dbReference>
<proteinExistence type="predicted"/>
<keyword evidence="4" id="KW-1185">Reference proteome</keyword>
<dbReference type="AlphaFoldDB" id="A9WIY0"/>
<dbReference type="eggNOG" id="COG2226">
    <property type="taxonomic scope" value="Bacteria"/>
</dbReference>
<dbReference type="PANTHER" id="PTHR44068:SF11">
    <property type="entry name" value="GERANYL DIPHOSPHATE 2-C-METHYLTRANSFERASE"/>
    <property type="match status" value="1"/>
</dbReference>
<dbReference type="InterPro" id="IPR005651">
    <property type="entry name" value="Trm112-like"/>
</dbReference>
<evidence type="ECO:0000259" key="2">
    <source>
        <dbReference type="Pfam" id="PF08241"/>
    </source>
</evidence>
<evidence type="ECO:0000313" key="3">
    <source>
        <dbReference type="EMBL" id="ABY36439.1"/>
    </source>
</evidence>
<dbReference type="HOGENOM" id="CLU_780088_0_0_0"/>